<proteinExistence type="predicted"/>
<comment type="caution">
    <text evidence="1">The sequence shown here is derived from an EMBL/GenBank/DDBJ whole genome shotgun (WGS) entry which is preliminary data.</text>
</comment>
<name>A0A4C1SN17_EUMVA</name>
<keyword evidence="2" id="KW-1185">Reference proteome</keyword>
<sequence>MQESLPGYPQRFQYFPNCPGHAAALQCLPSPRFLSLKDAAAVREMMRVTAQVQFKLLLIIAVAAAQPAASYTPQ</sequence>
<organism evidence="1 2">
    <name type="scientific">Eumeta variegata</name>
    <name type="common">Bagworm moth</name>
    <name type="synonym">Eumeta japonica</name>
    <dbReference type="NCBI Taxonomy" id="151549"/>
    <lineage>
        <taxon>Eukaryota</taxon>
        <taxon>Metazoa</taxon>
        <taxon>Ecdysozoa</taxon>
        <taxon>Arthropoda</taxon>
        <taxon>Hexapoda</taxon>
        <taxon>Insecta</taxon>
        <taxon>Pterygota</taxon>
        <taxon>Neoptera</taxon>
        <taxon>Endopterygota</taxon>
        <taxon>Lepidoptera</taxon>
        <taxon>Glossata</taxon>
        <taxon>Ditrysia</taxon>
        <taxon>Tineoidea</taxon>
        <taxon>Psychidae</taxon>
        <taxon>Oiketicinae</taxon>
        <taxon>Eumeta</taxon>
    </lineage>
</organism>
<dbReference type="EMBL" id="BGZK01003556">
    <property type="protein sequence ID" value="GBP02521.1"/>
    <property type="molecule type" value="Genomic_DNA"/>
</dbReference>
<gene>
    <name evidence="1" type="ORF">EVAR_71505_1</name>
</gene>
<protein>
    <submittedName>
        <fullName evidence="1">Uncharacterized protein</fullName>
    </submittedName>
</protein>
<evidence type="ECO:0000313" key="1">
    <source>
        <dbReference type="EMBL" id="GBP02521.1"/>
    </source>
</evidence>
<evidence type="ECO:0000313" key="2">
    <source>
        <dbReference type="Proteomes" id="UP000299102"/>
    </source>
</evidence>
<dbReference type="Proteomes" id="UP000299102">
    <property type="component" value="Unassembled WGS sequence"/>
</dbReference>
<dbReference type="AlphaFoldDB" id="A0A4C1SN17"/>
<accession>A0A4C1SN17</accession>
<reference evidence="1 2" key="1">
    <citation type="journal article" date="2019" name="Commun. Biol.">
        <title>The bagworm genome reveals a unique fibroin gene that provides high tensile strength.</title>
        <authorList>
            <person name="Kono N."/>
            <person name="Nakamura H."/>
            <person name="Ohtoshi R."/>
            <person name="Tomita M."/>
            <person name="Numata K."/>
            <person name="Arakawa K."/>
        </authorList>
    </citation>
    <scope>NUCLEOTIDE SEQUENCE [LARGE SCALE GENOMIC DNA]</scope>
</reference>